<dbReference type="GO" id="GO:0005886">
    <property type="term" value="C:plasma membrane"/>
    <property type="evidence" value="ECO:0007669"/>
    <property type="project" value="UniProtKB-SubCell"/>
</dbReference>
<dbReference type="PIRSF" id="PIRSF006324">
    <property type="entry name" value="LeuE"/>
    <property type="match status" value="1"/>
</dbReference>
<evidence type="ECO:0000313" key="8">
    <source>
        <dbReference type="Proteomes" id="UP001157161"/>
    </source>
</evidence>
<dbReference type="Proteomes" id="UP001157161">
    <property type="component" value="Unassembled WGS sequence"/>
</dbReference>
<dbReference type="EMBL" id="BSUM01000001">
    <property type="protein sequence ID" value="GMA30417.1"/>
    <property type="molecule type" value="Genomic_DNA"/>
</dbReference>
<evidence type="ECO:0000256" key="2">
    <source>
        <dbReference type="ARBA" id="ARBA00022475"/>
    </source>
</evidence>
<organism evidence="7 8">
    <name type="scientific">Litorihabitans aurantiacus</name>
    <dbReference type="NCBI Taxonomy" id="1930061"/>
    <lineage>
        <taxon>Bacteria</taxon>
        <taxon>Bacillati</taxon>
        <taxon>Actinomycetota</taxon>
        <taxon>Actinomycetes</taxon>
        <taxon>Micrococcales</taxon>
        <taxon>Beutenbergiaceae</taxon>
        <taxon>Litorihabitans</taxon>
    </lineage>
</organism>
<dbReference type="PANTHER" id="PTHR30086">
    <property type="entry name" value="ARGININE EXPORTER PROTEIN ARGO"/>
    <property type="match status" value="1"/>
</dbReference>
<gene>
    <name evidence="7" type="ORF">GCM10025875_04090</name>
</gene>
<reference evidence="7" key="2">
    <citation type="submission" date="2023-02" db="EMBL/GenBank/DDBJ databases">
        <authorList>
            <person name="Sun Q."/>
            <person name="Mori K."/>
        </authorList>
    </citation>
    <scope>NUCLEOTIDE SEQUENCE</scope>
    <source>
        <strain evidence="7">NBRC 112290</strain>
    </source>
</reference>
<sequence length="215" mass="22934">MNHQLLAFATACLVVVVVPGPDLMLVLRNNVRAGGAGALWTVAGIMTALAVLATAAAVGITGLLATFPAVFDVVRVAGGLYLVFLGVQAWRSYRHLRRQPADGQAVHPAKEASGSQPTRWTSFRQGLLCNLLNPKVAAFYLSLFPQFDFSPLPPVVQHIVMAAGFWLICLLWYTIVLTLLGRAAGLLRSPAFARRTEAVAGTALLGLGGYVLLRT</sequence>
<evidence type="ECO:0000256" key="1">
    <source>
        <dbReference type="ARBA" id="ARBA00004651"/>
    </source>
</evidence>
<feature type="transmembrane region" description="Helical" evidence="6">
    <location>
        <begin position="39"/>
        <end position="67"/>
    </location>
</feature>
<keyword evidence="4 6" id="KW-1133">Transmembrane helix</keyword>
<dbReference type="AlphaFoldDB" id="A0AA37UU07"/>
<evidence type="ECO:0000256" key="5">
    <source>
        <dbReference type="ARBA" id="ARBA00023136"/>
    </source>
</evidence>
<protein>
    <submittedName>
        <fullName evidence="7">Amino acid transporter</fullName>
    </submittedName>
</protein>
<keyword evidence="5 6" id="KW-0472">Membrane</keyword>
<evidence type="ECO:0000313" key="7">
    <source>
        <dbReference type="EMBL" id="GMA30417.1"/>
    </source>
</evidence>
<feature type="transmembrane region" description="Helical" evidence="6">
    <location>
        <begin position="159"/>
        <end position="180"/>
    </location>
</feature>
<keyword evidence="3 6" id="KW-0812">Transmembrane</keyword>
<comment type="subcellular location">
    <subcellularLocation>
        <location evidence="1">Cell membrane</location>
        <topology evidence="1">Multi-pass membrane protein</topology>
    </subcellularLocation>
</comment>
<evidence type="ECO:0000256" key="6">
    <source>
        <dbReference type="SAM" id="Phobius"/>
    </source>
</evidence>
<feature type="transmembrane region" description="Helical" evidence="6">
    <location>
        <begin position="73"/>
        <end position="90"/>
    </location>
</feature>
<dbReference type="GO" id="GO:0015171">
    <property type="term" value="F:amino acid transmembrane transporter activity"/>
    <property type="evidence" value="ECO:0007669"/>
    <property type="project" value="TreeGrafter"/>
</dbReference>
<dbReference type="InterPro" id="IPR001123">
    <property type="entry name" value="LeuE-type"/>
</dbReference>
<feature type="transmembrane region" description="Helical" evidence="6">
    <location>
        <begin position="127"/>
        <end position="147"/>
    </location>
</feature>
<evidence type="ECO:0000256" key="3">
    <source>
        <dbReference type="ARBA" id="ARBA00022692"/>
    </source>
</evidence>
<evidence type="ECO:0000256" key="4">
    <source>
        <dbReference type="ARBA" id="ARBA00022989"/>
    </source>
</evidence>
<comment type="caution">
    <text evidence="7">The sequence shown here is derived from an EMBL/GenBank/DDBJ whole genome shotgun (WGS) entry which is preliminary data.</text>
</comment>
<keyword evidence="8" id="KW-1185">Reference proteome</keyword>
<keyword evidence="2" id="KW-1003">Cell membrane</keyword>
<feature type="transmembrane region" description="Helical" evidence="6">
    <location>
        <begin position="6"/>
        <end position="27"/>
    </location>
</feature>
<accession>A0AA37UU07</accession>
<dbReference type="PANTHER" id="PTHR30086:SF20">
    <property type="entry name" value="ARGININE EXPORTER PROTEIN ARGO-RELATED"/>
    <property type="match status" value="1"/>
</dbReference>
<name>A0AA37UU07_9MICO</name>
<dbReference type="Pfam" id="PF01810">
    <property type="entry name" value="LysE"/>
    <property type="match status" value="1"/>
</dbReference>
<dbReference type="RefSeq" id="WP_284249043.1">
    <property type="nucleotide sequence ID" value="NZ_BSUM01000001.1"/>
</dbReference>
<proteinExistence type="predicted"/>
<reference evidence="7" key="1">
    <citation type="journal article" date="2014" name="Int. J. Syst. Evol. Microbiol.">
        <title>Complete genome sequence of Corynebacterium casei LMG S-19264T (=DSM 44701T), isolated from a smear-ripened cheese.</title>
        <authorList>
            <consortium name="US DOE Joint Genome Institute (JGI-PGF)"/>
            <person name="Walter F."/>
            <person name="Albersmeier A."/>
            <person name="Kalinowski J."/>
            <person name="Ruckert C."/>
        </authorList>
    </citation>
    <scope>NUCLEOTIDE SEQUENCE</scope>
    <source>
        <strain evidence="7">NBRC 112290</strain>
    </source>
</reference>